<keyword evidence="9" id="KW-0472">Membrane</keyword>
<keyword evidence="9" id="KW-1133">Transmembrane helix</keyword>
<sequence length="560" mass="62532">MIVQDLLIPASTADTCRLSFFLGILLHITAFRRGEWHLYTLHLIAAIVIISGSATAALTILGPDNGKSVAGVAAAARAVATVLSTCVLGIFSSTLAYRAFLHRLGPFRGPFLARLSSLYMTFLSYKDFQLFDEVHKLHAQYGDIVRVGPCELSIADPKAHHLILSKQSRCIKGPWYDTNHPSTSVHTTRDPDDHDVRRRYWDKGLGSRALRDYEPRVQKYAQQLLQHVEASCGKPIDMSMWFLFYSFDVMGELALSKSFDMMRHGVLHDYVKSLHANVAVFGALRHVAWALPLYQTIPGLNRLYVKLHEWIVEQVHLRKERETEASDVFSCIAAGYEANGMNSALDVANFHDEVHLVIFAGSDTVGVSATNILFELARNPDIAAKLRRELNDYFAARETPDAPSLSKLAYLGACIDEGMRLYPVIPSGLQRVTPPEGLQLGKVYIPGGTIVHMPTYTVHRDERSFVHANEFIPERWTTRPELIKDASVFAPFGAGRYSCPGKQLGLMEMRHAISSIVHQYTIRLAPGQTEEGYLRGLRDLFTMAVPPLKLVFEKVDTGVV</sequence>
<evidence type="ECO:0000256" key="6">
    <source>
        <dbReference type="ARBA" id="ARBA00023004"/>
    </source>
</evidence>
<evidence type="ECO:0008006" key="12">
    <source>
        <dbReference type="Google" id="ProtNLM"/>
    </source>
</evidence>
<protein>
    <recommendedName>
        <fullName evidence="12">Pisatin demethylase cytochrome P450</fullName>
    </recommendedName>
</protein>
<evidence type="ECO:0000256" key="9">
    <source>
        <dbReference type="SAM" id="Phobius"/>
    </source>
</evidence>
<dbReference type="InterPro" id="IPR001128">
    <property type="entry name" value="Cyt_P450"/>
</dbReference>
<evidence type="ECO:0000313" key="11">
    <source>
        <dbReference type="Proteomes" id="UP000748025"/>
    </source>
</evidence>
<reference evidence="10" key="1">
    <citation type="journal article" date="2020" name="bioRxiv">
        <title>Whole genome comparisons of ergot fungi reveals the divergence and evolution of species within the genus Claviceps are the result of varying mechanisms driving genome evolution and host range expansion.</title>
        <authorList>
            <person name="Wyka S.A."/>
            <person name="Mondo S.J."/>
            <person name="Liu M."/>
            <person name="Dettman J."/>
            <person name="Nalam V."/>
            <person name="Broders K.D."/>
        </authorList>
    </citation>
    <scope>NUCLEOTIDE SEQUENCE</scope>
    <source>
        <strain evidence="10">CCC 602</strain>
    </source>
</reference>
<dbReference type="AlphaFoldDB" id="A0A9P7N3V9"/>
<dbReference type="Gene3D" id="1.10.630.10">
    <property type="entry name" value="Cytochrome P450"/>
    <property type="match status" value="1"/>
</dbReference>
<keyword evidence="4 8" id="KW-0479">Metal-binding</keyword>
<keyword evidence="7" id="KW-0503">Monooxygenase</keyword>
<feature type="transmembrane region" description="Helical" evidence="9">
    <location>
        <begin position="38"/>
        <end position="62"/>
    </location>
</feature>
<dbReference type="PANTHER" id="PTHR24305:SF187">
    <property type="entry name" value="P450, PUTATIVE (EUROFUNG)-RELATED"/>
    <property type="match status" value="1"/>
</dbReference>
<dbReference type="InterPro" id="IPR002401">
    <property type="entry name" value="Cyt_P450_E_grp-I"/>
</dbReference>
<keyword evidence="11" id="KW-1185">Reference proteome</keyword>
<feature type="transmembrane region" description="Helical" evidence="9">
    <location>
        <begin position="74"/>
        <end position="97"/>
    </location>
</feature>
<evidence type="ECO:0000256" key="3">
    <source>
        <dbReference type="ARBA" id="ARBA00022617"/>
    </source>
</evidence>
<dbReference type="PRINTS" id="PR00463">
    <property type="entry name" value="EP450I"/>
</dbReference>
<dbReference type="InterPro" id="IPR036396">
    <property type="entry name" value="Cyt_P450_sf"/>
</dbReference>
<keyword evidence="5" id="KW-0560">Oxidoreductase</keyword>
<evidence type="ECO:0000256" key="1">
    <source>
        <dbReference type="ARBA" id="ARBA00001971"/>
    </source>
</evidence>
<organism evidence="10 11">
    <name type="scientific">Claviceps pusilla</name>
    <dbReference type="NCBI Taxonomy" id="123648"/>
    <lineage>
        <taxon>Eukaryota</taxon>
        <taxon>Fungi</taxon>
        <taxon>Dikarya</taxon>
        <taxon>Ascomycota</taxon>
        <taxon>Pezizomycotina</taxon>
        <taxon>Sordariomycetes</taxon>
        <taxon>Hypocreomycetidae</taxon>
        <taxon>Hypocreales</taxon>
        <taxon>Clavicipitaceae</taxon>
        <taxon>Claviceps</taxon>
    </lineage>
</organism>
<dbReference type="PANTHER" id="PTHR24305">
    <property type="entry name" value="CYTOCHROME P450"/>
    <property type="match status" value="1"/>
</dbReference>
<dbReference type="GO" id="GO:0016705">
    <property type="term" value="F:oxidoreductase activity, acting on paired donors, with incorporation or reduction of molecular oxygen"/>
    <property type="evidence" value="ECO:0007669"/>
    <property type="project" value="InterPro"/>
</dbReference>
<evidence type="ECO:0000313" key="10">
    <source>
        <dbReference type="EMBL" id="KAG5988511.1"/>
    </source>
</evidence>
<dbReference type="Pfam" id="PF00067">
    <property type="entry name" value="p450"/>
    <property type="match status" value="1"/>
</dbReference>
<accession>A0A9P7N3V9</accession>
<dbReference type="GO" id="GO:0004497">
    <property type="term" value="F:monooxygenase activity"/>
    <property type="evidence" value="ECO:0007669"/>
    <property type="project" value="UniProtKB-KW"/>
</dbReference>
<keyword evidence="3 8" id="KW-0349">Heme</keyword>
<dbReference type="EMBL" id="SRPW01003071">
    <property type="protein sequence ID" value="KAG5988511.1"/>
    <property type="molecule type" value="Genomic_DNA"/>
</dbReference>
<evidence type="ECO:0000256" key="4">
    <source>
        <dbReference type="ARBA" id="ARBA00022723"/>
    </source>
</evidence>
<dbReference type="InterPro" id="IPR050121">
    <property type="entry name" value="Cytochrome_P450_monoxygenase"/>
</dbReference>
<proteinExistence type="inferred from homology"/>
<feature type="transmembrane region" description="Helical" evidence="9">
    <location>
        <begin position="6"/>
        <end position="26"/>
    </location>
</feature>
<keyword evidence="9" id="KW-0812">Transmembrane</keyword>
<comment type="similarity">
    <text evidence="2">Belongs to the cytochrome P450 family.</text>
</comment>
<feature type="binding site" description="axial binding residue" evidence="8">
    <location>
        <position position="499"/>
    </location>
    <ligand>
        <name>heme</name>
        <dbReference type="ChEBI" id="CHEBI:30413"/>
    </ligand>
    <ligandPart>
        <name>Fe</name>
        <dbReference type="ChEBI" id="CHEBI:18248"/>
    </ligandPart>
</feature>
<dbReference type="PRINTS" id="PR00385">
    <property type="entry name" value="P450"/>
</dbReference>
<dbReference type="Proteomes" id="UP000748025">
    <property type="component" value="Unassembled WGS sequence"/>
</dbReference>
<dbReference type="GO" id="GO:0020037">
    <property type="term" value="F:heme binding"/>
    <property type="evidence" value="ECO:0007669"/>
    <property type="project" value="InterPro"/>
</dbReference>
<evidence type="ECO:0000256" key="8">
    <source>
        <dbReference type="PIRSR" id="PIRSR602401-1"/>
    </source>
</evidence>
<evidence type="ECO:0000256" key="5">
    <source>
        <dbReference type="ARBA" id="ARBA00023002"/>
    </source>
</evidence>
<name>A0A9P7N3V9_9HYPO</name>
<comment type="cofactor">
    <cofactor evidence="1 8">
        <name>heme</name>
        <dbReference type="ChEBI" id="CHEBI:30413"/>
    </cofactor>
</comment>
<evidence type="ECO:0000256" key="2">
    <source>
        <dbReference type="ARBA" id="ARBA00010617"/>
    </source>
</evidence>
<dbReference type="SUPFAM" id="SSF48264">
    <property type="entry name" value="Cytochrome P450"/>
    <property type="match status" value="1"/>
</dbReference>
<dbReference type="OrthoDB" id="6692864at2759"/>
<evidence type="ECO:0000256" key="7">
    <source>
        <dbReference type="ARBA" id="ARBA00023033"/>
    </source>
</evidence>
<comment type="caution">
    <text evidence="10">The sequence shown here is derived from an EMBL/GenBank/DDBJ whole genome shotgun (WGS) entry which is preliminary data.</text>
</comment>
<gene>
    <name evidence="10" type="ORF">E4U43_004728</name>
</gene>
<keyword evidence="6 8" id="KW-0408">Iron</keyword>
<dbReference type="CDD" id="cd11061">
    <property type="entry name" value="CYP67-like"/>
    <property type="match status" value="1"/>
</dbReference>
<dbReference type="GO" id="GO:0005506">
    <property type="term" value="F:iron ion binding"/>
    <property type="evidence" value="ECO:0007669"/>
    <property type="project" value="InterPro"/>
</dbReference>